<dbReference type="EMBL" id="BNCD01000011">
    <property type="protein sequence ID" value="GHH81919.1"/>
    <property type="molecule type" value="Genomic_DNA"/>
</dbReference>
<feature type="compositionally biased region" description="Basic and acidic residues" evidence="1">
    <location>
        <begin position="153"/>
        <end position="166"/>
    </location>
</feature>
<sequence>MPCVNGPSGATGWGAPPGWCEAGATGRRLPAHGSGSRLPAPGSWLWLLVPGSWFTAHRSRLTARNTGARTVHRFRLEVPADAAQALLPAPAGPGAPLDEAVRRGAVCLLQRRAPAARVHGLQQRLPTPTRGEGLLEHGFDHYRPVPRGIARRPRTEQDPLDRKEYPLHAVRRGPPGGRPVVPPARGRPRRASSGHVRARP</sequence>
<reference evidence="3" key="2">
    <citation type="submission" date="2020-09" db="EMBL/GenBank/DDBJ databases">
        <authorList>
            <person name="Sun Q."/>
            <person name="Ohkuma M."/>
        </authorList>
    </citation>
    <scope>NUCLEOTIDE SEQUENCE</scope>
    <source>
        <strain evidence="3">JCM 5069</strain>
    </source>
</reference>
<dbReference type="SUPFAM" id="SSF54980">
    <property type="entry name" value="EF-G C-terminal domain-like"/>
    <property type="match status" value="1"/>
</dbReference>
<feature type="domain" description="Elongation factor EFG" evidence="2">
    <location>
        <begin position="100"/>
        <end position="151"/>
    </location>
</feature>
<feature type="compositionally biased region" description="Basic residues" evidence="1">
    <location>
        <begin position="186"/>
        <end position="200"/>
    </location>
</feature>
<dbReference type="InterPro" id="IPR035647">
    <property type="entry name" value="EFG_III/V"/>
</dbReference>
<feature type="compositionally biased region" description="Basic and acidic residues" evidence="1">
    <location>
        <begin position="133"/>
        <end position="143"/>
    </location>
</feature>
<comment type="caution">
    <text evidence="3">The sequence shown here is derived from an EMBL/GenBank/DDBJ whole genome shotgun (WGS) entry which is preliminary data.</text>
</comment>
<keyword evidence="4" id="KW-1185">Reference proteome</keyword>
<dbReference type="AlphaFoldDB" id="A0A919GCF6"/>
<reference evidence="3" key="1">
    <citation type="journal article" date="2014" name="Int. J. Syst. Evol. Microbiol.">
        <title>Complete genome sequence of Corynebacterium casei LMG S-19264T (=DSM 44701T), isolated from a smear-ripened cheese.</title>
        <authorList>
            <consortium name="US DOE Joint Genome Institute (JGI-PGF)"/>
            <person name="Walter F."/>
            <person name="Albersmeier A."/>
            <person name="Kalinowski J."/>
            <person name="Ruckert C."/>
        </authorList>
    </citation>
    <scope>NUCLEOTIDE SEQUENCE</scope>
    <source>
        <strain evidence="3">JCM 5069</strain>
    </source>
</reference>
<proteinExistence type="predicted"/>
<evidence type="ECO:0000259" key="2">
    <source>
        <dbReference type="Pfam" id="PF00679"/>
    </source>
</evidence>
<name>A0A919GCF6_9ACTN</name>
<accession>A0A919GCF6</accession>
<dbReference type="InterPro" id="IPR000640">
    <property type="entry name" value="EFG_V-like"/>
</dbReference>
<evidence type="ECO:0000313" key="4">
    <source>
        <dbReference type="Proteomes" id="UP000603708"/>
    </source>
</evidence>
<dbReference type="Pfam" id="PF00679">
    <property type="entry name" value="EFG_C"/>
    <property type="match status" value="1"/>
</dbReference>
<evidence type="ECO:0000313" key="3">
    <source>
        <dbReference type="EMBL" id="GHH81919.1"/>
    </source>
</evidence>
<dbReference type="Proteomes" id="UP000603708">
    <property type="component" value="Unassembled WGS sequence"/>
</dbReference>
<feature type="region of interest" description="Disordered" evidence="1">
    <location>
        <begin position="125"/>
        <end position="200"/>
    </location>
</feature>
<organism evidence="3 4">
    <name type="scientific">Streptomyces sulfonofaciens</name>
    <dbReference type="NCBI Taxonomy" id="68272"/>
    <lineage>
        <taxon>Bacteria</taxon>
        <taxon>Bacillati</taxon>
        <taxon>Actinomycetota</taxon>
        <taxon>Actinomycetes</taxon>
        <taxon>Kitasatosporales</taxon>
        <taxon>Streptomycetaceae</taxon>
        <taxon>Streptomyces</taxon>
    </lineage>
</organism>
<evidence type="ECO:0000256" key="1">
    <source>
        <dbReference type="SAM" id="MobiDB-lite"/>
    </source>
</evidence>
<protein>
    <recommendedName>
        <fullName evidence="2">Elongation factor EFG domain-containing protein</fullName>
    </recommendedName>
</protein>
<gene>
    <name evidence="3" type="ORF">GCM10018793_40460</name>
</gene>